<protein>
    <submittedName>
        <fullName evidence="1">Uncharacterized protein</fullName>
    </submittedName>
</protein>
<dbReference type="EMBL" id="REGN01001975">
    <property type="protein sequence ID" value="RNA31183.1"/>
    <property type="molecule type" value="Genomic_DNA"/>
</dbReference>
<accession>A0A3M7S5U0</accession>
<evidence type="ECO:0000313" key="2">
    <source>
        <dbReference type="Proteomes" id="UP000276133"/>
    </source>
</evidence>
<keyword evidence="2" id="KW-1185">Reference proteome</keyword>
<dbReference type="AlphaFoldDB" id="A0A3M7S5U0"/>
<organism evidence="1 2">
    <name type="scientific">Brachionus plicatilis</name>
    <name type="common">Marine rotifer</name>
    <name type="synonym">Brachionus muelleri</name>
    <dbReference type="NCBI Taxonomy" id="10195"/>
    <lineage>
        <taxon>Eukaryota</taxon>
        <taxon>Metazoa</taxon>
        <taxon>Spiralia</taxon>
        <taxon>Gnathifera</taxon>
        <taxon>Rotifera</taxon>
        <taxon>Eurotatoria</taxon>
        <taxon>Monogononta</taxon>
        <taxon>Pseudotrocha</taxon>
        <taxon>Ploima</taxon>
        <taxon>Brachionidae</taxon>
        <taxon>Brachionus</taxon>
    </lineage>
</organism>
<comment type="caution">
    <text evidence="1">The sequence shown here is derived from an EMBL/GenBank/DDBJ whole genome shotgun (WGS) entry which is preliminary data.</text>
</comment>
<evidence type="ECO:0000313" key="1">
    <source>
        <dbReference type="EMBL" id="RNA31183.1"/>
    </source>
</evidence>
<proteinExistence type="predicted"/>
<sequence>MSVTTLDYQAVDAEHKQKTCDLINGKENRSILSQMLASIASYATGCARLDSNRSIGHSEKKSLIWLKRLEKRET</sequence>
<name>A0A3M7S5U0_BRAPC</name>
<dbReference type="Proteomes" id="UP000276133">
    <property type="component" value="Unassembled WGS sequence"/>
</dbReference>
<reference evidence="1 2" key="1">
    <citation type="journal article" date="2018" name="Sci. Rep.">
        <title>Genomic signatures of local adaptation to the degree of environmental predictability in rotifers.</title>
        <authorList>
            <person name="Franch-Gras L."/>
            <person name="Hahn C."/>
            <person name="Garcia-Roger E.M."/>
            <person name="Carmona M.J."/>
            <person name="Serra M."/>
            <person name="Gomez A."/>
        </authorList>
    </citation>
    <scope>NUCLEOTIDE SEQUENCE [LARGE SCALE GENOMIC DNA]</scope>
    <source>
        <strain evidence="1">HYR1</strain>
    </source>
</reference>
<gene>
    <name evidence="1" type="ORF">BpHYR1_015934</name>
</gene>